<dbReference type="SUPFAM" id="SSF55469">
    <property type="entry name" value="FMN-dependent nitroreductase-like"/>
    <property type="match status" value="1"/>
</dbReference>
<organism evidence="1 2">
    <name type="scientific">Niveibacterium microcysteis</name>
    <dbReference type="NCBI Taxonomy" id="2811415"/>
    <lineage>
        <taxon>Bacteria</taxon>
        <taxon>Pseudomonadati</taxon>
        <taxon>Pseudomonadota</taxon>
        <taxon>Betaproteobacteria</taxon>
        <taxon>Rhodocyclales</taxon>
        <taxon>Rhodocyclaceae</taxon>
        <taxon>Niveibacterium</taxon>
    </lineage>
</organism>
<sequence>MNRRDFLGASLSLGALRAIPAGSSYGLPVGMPAAPGGWVDQAHAIINDAARAPSSHNSQPWQIGLHDREHWRLSRAPGRDLPVVDPDGRECSQSLGAFLVGLEVAAAARGLRLEQDECAGAAGALPLRFNPRSVDTTWLPALRRRRTLRKALAPLAGCEAALAACLVAAPSARFFAHGTPAVRAIADATLEATAAQCKEDAVWHELARWIRWREGEIAENPTGVTPATMELPWLAQRWVAATYSRDDVLTPAFRARSLELAARQVQEGAGWLVFTTEHDTPADWRHSGAELMRLWLRAVPAAIALHPMSQALEVLPQRRSIAAALGLKHIQLLVRVGTRPYPPDTPSPRLAAQRISALL</sequence>
<reference evidence="1 2" key="1">
    <citation type="submission" date="2021-02" db="EMBL/GenBank/DDBJ databases">
        <title>Niveibacterium changnyeongensis HC41.</title>
        <authorList>
            <person name="Kang M."/>
        </authorList>
    </citation>
    <scope>NUCLEOTIDE SEQUENCE [LARGE SCALE GENOMIC DNA]</scope>
    <source>
        <strain evidence="1 2">HC41</strain>
    </source>
</reference>
<dbReference type="RefSeq" id="WP_206252569.1">
    <property type="nucleotide sequence ID" value="NZ_CP071060.1"/>
</dbReference>
<dbReference type="Gene3D" id="3.40.109.10">
    <property type="entry name" value="NADH Oxidase"/>
    <property type="match status" value="1"/>
</dbReference>
<keyword evidence="2" id="KW-1185">Reference proteome</keyword>
<gene>
    <name evidence="1" type="ORF">JY500_11860</name>
</gene>
<evidence type="ECO:0000313" key="2">
    <source>
        <dbReference type="Proteomes" id="UP000663570"/>
    </source>
</evidence>
<evidence type="ECO:0000313" key="1">
    <source>
        <dbReference type="EMBL" id="QSI75220.1"/>
    </source>
</evidence>
<accession>A0ABX7M442</accession>
<evidence type="ECO:0008006" key="3">
    <source>
        <dbReference type="Google" id="ProtNLM"/>
    </source>
</evidence>
<dbReference type="InterPro" id="IPR000415">
    <property type="entry name" value="Nitroreductase-like"/>
</dbReference>
<protein>
    <recommendedName>
        <fullName evidence="3">Nitroreductase domain-containing protein</fullName>
    </recommendedName>
</protein>
<dbReference type="Proteomes" id="UP000663570">
    <property type="component" value="Chromosome"/>
</dbReference>
<dbReference type="EMBL" id="CP071060">
    <property type="protein sequence ID" value="QSI75220.1"/>
    <property type="molecule type" value="Genomic_DNA"/>
</dbReference>
<name>A0ABX7M442_9RHOO</name>
<proteinExistence type="predicted"/>